<protein>
    <submittedName>
        <fullName evidence="1">Uncharacterized protein</fullName>
    </submittedName>
</protein>
<name>A0A644XRB3_9ZZZZ</name>
<sequence>MMIFDERGVQILKRDGTYFLGIEDGGHMSRYWEFEITKEDAESVMRDASYSTKLLLDYQNKLWGLVK</sequence>
<proteinExistence type="predicted"/>
<reference evidence="1" key="1">
    <citation type="submission" date="2019-08" db="EMBL/GenBank/DDBJ databases">
        <authorList>
            <person name="Kucharzyk K."/>
            <person name="Murdoch R.W."/>
            <person name="Higgins S."/>
            <person name="Loffler F."/>
        </authorList>
    </citation>
    <scope>NUCLEOTIDE SEQUENCE</scope>
</reference>
<gene>
    <name evidence="1" type="ORF">SDC9_64717</name>
</gene>
<accession>A0A644XRB3</accession>
<dbReference type="EMBL" id="VSSQ01002959">
    <property type="protein sequence ID" value="MPM18311.1"/>
    <property type="molecule type" value="Genomic_DNA"/>
</dbReference>
<comment type="caution">
    <text evidence="1">The sequence shown here is derived from an EMBL/GenBank/DDBJ whole genome shotgun (WGS) entry which is preliminary data.</text>
</comment>
<organism evidence="1">
    <name type="scientific">bioreactor metagenome</name>
    <dbReference type="NCBI Taxonomy" id="1076179"/>
    <lineage>
        <taxon>unclassified sequences</taxon>
        <taxon>metagenomes</taxon>
        <taxon>ecological metagenomes</taxon>
    </lineage>
</organism>
<evidence type="ECO:0000313" key="1">
    <source>
        <dbReference type="EMBL" id="MPM18311.1"/>
    </source>
</evidence>
<dbReference type="AlphaFoldDB" id="A0A644XRB3"/>